<dbReference type="AlphaFoldDB" id="A0A5N6L986"/>
<dbReference type="InterPro" id="IPR011990">
    <property type="entry name" value="TPR-like_helical_dom_sf"/>
</dbReference>
<dbReference type="SUPFAM" id="SSF48452">
    <property type="entry name" value="TPR-like"/>
    <property type="match status" value="1"/>
</dbReference>
<dbReference type="OrthoDB" id="2423701at2759"/>
<feature type="repeat" description="TPR" evidence="3">
    <location>
        <begin position="77"/>
        <end position="110"/>
    </location>
</feature>
<dbReference type="Proteomes" id="UP000326396">
    <property type="component" value="Unassembled WGS sequence"/>
</dbReference>
<dbReference type="PANTHER" id="PTHR22904:SF523">
    <property type="entry name" value="STRESS-INDUCED-PHOSPHOPROTEIN 1"/>
    <property type="match status" value="1"/>
</dbReference>
<gene>
    <name evidence="4" type="ORF">E3N88_46236</name>
</gene>
<protein>
    <submittedName>
        <fullName evidence="4">Uncharacterized protein</fullName>
    </submittedName>
</protein>
<dbReference type="PANTHER" id="PTHR22904">
    <property type="entry name" value="TPR REPEAT CONTAINING PROTEIN"/>
    <property type="match status" value="1"/>
</dbReference>
<dbReference type="PROSITE" id="PS50005">
    <property type="entry name" value="TPR"/>
    <property type="match status" value="2"/>
</dbReference>
<sequence>MAESESKREASLKDQGNEFFKAGNYLKAAAIYTQAIKKDPSNPTLYSNRAAAFLNLVKLQKALIDAETTISLNPSWDKGYFRKGCVLEAMERFDDALDAFRIAAQHNPHKYRGVKKDQEAHTIVKREKTIRRSGQFEINIDLAKYLDGFKSELAQKHVNEEYWKNIFSFVVENNGDCC</sequence>
<evidence type="ECO:0000313" key="4">
    <source>
        <dbReference type="EMBL" id="KAC9177482.1"/>
    </source>
</evidence>
<accession>A0A5N6L986</accession>
<dbReference type="Pfam" id="PF13414">
    <property type="entry name" value="TPR_11"/>
    <property type="match status" value="1"/>
</dbReference>
<dbReference type="EMBL" id="SZYD01002746">
    <property type="protein sequence ID" value="KAC9177482.1"/>
    <property type="molecule type" value="Genomic_DNA"/>
</dbReference>
<reference evidence="4 5" key="1">
    <citation type="submission" date="2019-05" db="EMBL/GenBank/DDBJ databases">
        <title>Mikania micrantha, genome provides insights into the molecular mechanism of rapid growth.</title>
        <authorList>
            <person name="Liu B."/>
        </authorList>
    </citation>
    <scope>NUCLEOTIDE SEQUENCE [LARGE SCALE GENOMIC DNA]</scope>
    <source>
        <strain evidence="4">NLD-2019</strain>
        <tissue evidence="4">Leaf</tissue>
    </source>
</reference>
<keyword evidence="2 3" id="KW-0802">TPR repeat</keyword>
<evidence type="ECO:0000256" key="1">
    <source>
        <dbReference type="ARBA" id="ARBA00022737"/>
    </source>
</evidence>
<evidence type="ECO:0000256" key="3">
    <source>
        <dbReference type="PROSITE-ProRule" id="PRU00339"/>
    </source>
</evidence>
<dbReference type="SMART" id="SM00028">
    <property type="entry name" value="TPR"/>
    <property type="match status" value="3"/>
</dbReference>
<feature type="repeat" description="TPR" evidence="3">
    <location>
        <begin position="9"/>
        <end position="42"/>
    </location>
</feature>
<dbReference type="InterPro" id="IPR019734">
    <property type="entry name" value="TPR_rpt"/>
</dbReference>
<dbReference type="GO" id="GO:0051879">
    <property type="term" value="F:Hsp90 protein binding"/>
    <property type="evidence" value="ECO:0007669"/>
    <property type="project" value="TreeGrafter"/>
</dbReference>
<evidence type="ECO:0000256" key="2">
    <source>
        <dbReference type="ARBA" id="ARBA00022803"/>
    </source>
</evidence>
<proteinExistence type="predicted"/>
<keyword evidence="1" id="KW-0677">Repeat</keyword>
<dbReference type="Gene3D" id="1.25.40.10">
    <property type="entry name" value="Tetratricopeptide repeat domain"/>
    <property type="match status" value="1"/>
</dbReference>
<organism evidence="4 5">
    <name type="scientific">Mikania micrantha</name>
    <name type="common">bitter vine</name>
    <dbReference type="NCBI Taxonomy" id="192012"/>
    <lineage>
        <taxon>Eukaryota</taxon>
        <taxon>Viridiplantae</taxon>
        <taxon>Streptophyta</taxon>
        <taxon>Embryophyta</taxon>
        <taxon>Tracheophyta</taxon>
        <taxon>Spermatophyta</taxon>
        <taxon>Magnoliopsida</taxon>
        <taxon>eudicotyledons</taxon>
        <taxon>Gunneridae</taxon>
        <taxon>Pentapetalae</taxon>
        <taxon>asterids</taxon>
        <taxon>campanulids</taxon>
        <taxon>Asterales</taxon>
        <taxon>Asteraceae</taxon>
        <taxon>Asteroideae</taxon>
        <taxon>Heliantheae alliance</taxon>
        <taxon>Eupatorieae</taxon>
        <taxon>Mikania</taxon>
    </lineage>
</organism>
<keyword evidence="5" id="KW-1185">Reference proteome</keyword>
<name>A0A5N6L986_9ASTR</name>
<evidence type="ECO:0000313" key="5">
    <source>
        <dbReference type="Proteomes" id="UP000326396"/>
    </source>
</evidence>
<comment type="caution">
    <text evidence="4">The sequence shown here is derived from an EMBL/GenBank/DDBJ whole genome shotgun (WGS) entry which is preliminary data.</text>
</comment>